<evidence type="ECO:0000259" key="14">
    <source>
        <dbReference type="Pfam" id="PF07819"/>
    </source>
</evidence>
<keyword evidence="6 12" id="KW-0812">Transmembrane</keyword>
<comment type="caution">
    <text evidence="16">The sequence shown here is derived from an EMBL/GenBank/DDBJ whole genome shotgun (WGS) entry which is preliminary data.</text>
</comment>
<evidence type="ECO:0000313" key="16">
    <source>
        <dbReference type="EMBL" id="OJD34394.1"/>
    </source>
</evidence>
<evidence type="ECO:0000256" key="9">
    <source>
        <dbReference type="ARBA" id="ARBA00022927"/>
    </source>
</evidence>
<dbReference type="Gene3D" id="3.40.50.1820">
    <property type="entry name" value="alpha/beta hydrolase"/>
    <property type="match status" value="1"/>
</dbReference>
<dbReference type="SUPFAM" id="SSF53474">
    <property type="entry name" value="alpha/beta-Hydrolases"/>
    <property type="match status" value="1"/>
</dbReference>
<comment type="function">
    <text evidence="1 12">Involved in inositol deacylation of GPI-anchored proteins which plays important roles in the quality control and ER-associated degradation of GPI-anchored proteins.</text>
</comment>
<keyword evidence="11 12" id="KW-0472">Membrane</keyword>
<evidence type="ECO:0000256" key="7">
    <source>
        <dbReference type="ARBA" id="ARBA00022801"/>
    </source>
</evidence>
<evidence type="ECO:0000256" key="1">
    <source>
        <dbReference type="ARBA" id="ARBA00003496"/>
    </source>
</evidence>
<feature type="compositionally biased region" description="Polar residues" evidence="13">
    <location>
        <begin position="45"/>
        <end position="54"/>
    </location>
</feature>
<feature type="transmembrane region" description="Helical" evidence="12">
    <location>
        <begin position="1075"/>
        <end position="1096"/>
    </location>
</feature>
<feature type="domain" description="GPI inositol-deacylase transmembrane" evidence="15">
    <location>
        <begin position="796"/>
        <end position="1114"/>
    </location>
</feature>
<evidence type="ECO:0000256" key="3">
    <source>
        <dbReference type="ARBA" id="ARBA00006931"/>
    </source>
</evidence>
<evidence type="ECO:0000256" key="4">
    <source>
        <dbReference type="ARBA" id="ARBA00015856"/>
    </source>
</evidence>
<dbReference type="PANTHER" id="PTHR15495">
    <property type="entry name" value="NEGATIVE REGULATOR OF VESICLE FORMATION-RELATED"/>
    <property type="match status" value="1"/>
</dbReference>
<feature type="transmembrane region" description="Helical" evidence="12">
    <location>
        <begin position="120"/>
        <end position="145"/>
    </location>
</feature>
<organism evidence="16 17">
    <name type="scientific">Diplodia corticola</name>
    <dbReference type="NCBI Taxonomy" id="236234"/>
    <lineage>
        <taxon>Eukaryota</taxon>
        <taxon>Fungi</taxon>
        <taxon>Dikarya</taxon>
        <taxon>Ascomycota</taxon>
        <taxon>Pezizomycotina</taxon>
        <taxon>Dothideomycetes</taxon>
        <taxon>Dothideomycetes incertae sedis</taxon>
        <taxon>Botryosphaeriales</taxon>
        <taxon>Botryosphaeriaceae</taxon>
        <taxon>Diplodia</taxon>
    </lineage>
</organism>
<keyword evidence="5 12" id="KW-0813">Transport</keyword>
<feature type="domain" description="GPI inositol-deacylase PGAP1-like alpha/beta" evidence="14">
    <location>
        <begin position="196"/>
        <end position="439"/>
    </location>
</feature>
<keyword evidence="9 12" id="KW-0653">Protein transport</keyword>
<evidence type="ECO:0000256" key="13">
    <source>
        <dbReference type="SAM" id="MobiDB-lite"/>
    </source>
</evidence>
<feature type="transmembrane region" description="Helical" evidence="12">
    <location>
        <begin position="1004"/>
        <end position="1030"/>
    </location>
</feature>
<keyword evidence="8 12" id="KW-0256">Endoplasmic reticulum</keyword>
<feature type="transmembrane region" description="Helical" evidence="12">
    <location>
        <begin position="1102"/>
        <end position="1123"/>
    </location>
</feature>
<evidence type="ECO:0000256" key="11">
    <source>
        <dbReference type="ARBA" id="ARBA00023136"/>
    </source>
</evidence>
<dbReference type="Pfam" id="PF25140">
    <property type="entry name" value="PGAP1_TMD"/>
    <property type="match status" value="1"/>
</dbReference>
<dbReference type="Proteomes" id="UP000183809">
    <property type="component" value="Unassembled WGS sequence"/>
</dbReference>
<protein>
    <recommendedName>
        <fullName evidence="4 12">GPI inositol-deacylase</fullName>
        <ecNumber evidence="12">3.1.-.-</ecNumber>
    </recommendedName>
</protein>
<name>A0A1J9R2C8_9PEZI</name>
<dbReference type="OrthoDB" id="348976at2759"/>
<evidence type="ECO:0000256" key="10">
    <source>
        <dbReference type="ARBA" id="ARBA00022989"/>
    </source>
</evidence>
<dbReference type="InterPro" id="IPR012908">
    <property type="entry name" value="PGAP1-ab_dom-like"/>
</dbReference>
<dbReference type="GO" id="GO:0050185">
    <property type="term" value="F:phosphatidylinositol deacylase activity"/>
    <property type="evidence" value="ECO:0007669"/>
    <property type="project" value="TreeGrafter"/>
</dbReference>
<evidence type="ECO:0000256" key="8">
    <source>
        <dbReference type="ARBA" id="ARBA00022824"/>
    </source>
</evidence>
<sequence length="1149" mass="128638">MRRRSSGSATDEDDDSSAIPDAPAPPAPASRSPPEHDDKRLDDLTTYTPRTSTDGVAKERRRNNETVARASLTKSRAWSEAHTAPVPERDLQRKMLDKDIIPDDMNEGYARRRSRWRNPWSISTLTFAVTAAAFVVLFGIVQSFFTRQLDPKGCDMSRMWAAFVKYEDFDTEHTRFASKYSLYMYREGGIDEDTRVKGVPVLFIPGNAGSYKQVRSLAAEAAYYYHDHIQNDPDALADGKRALDFFSVDFNEDITAFHGQTLLDQAEYLNDAVAYILSLYHNPARSMRSSDFPDPSSVIIVGHSMGGIVARTMLTMPNYQANSVNTILTLSAPHARPPVSFDSDIVTTYKTINDYWRQAYSQRWANDNPLWHVTLISIAGGGLDTVVPSDYASISSLVPETHGFTVFTAAIPHVWTGMDHLAITWCDQFRKSVIRSLYDVVDVSRPTQTVPRAERMRSFKKFFLTGLEDIAEKTLPHKEPRTLLTLEDNSNSIISQGERLTLRSFGQQRKPKAYLLPVPPQGAPEGRKFTLMTDQKIDATGDNGKLEVLFCSVFPLQAGQSAAIFSMDMDLSGDSSGSTRLACKNAASDVISLPASTKASQFPFDKAQPFSYLQYDLEDLADHQFVAVVDKAVEHTNGWVLAEFTARSQALIQPKMGLRKLLSNGLHVKLPEKRPMVVDIKVPALHSSLLAYKLKIDSNSKGCGHDGQLFAPLLRQYIQEVYESKFYVNAKEADINLHGVAPYMPPPFKREKSMSDLNGLSLQLWTDPTCEASVKVDLSVDFFGSLGKLWMRYRTVFATLPLVAVSLVLRKQFKVYDETGIFMSFAESMNQCLCSSIPVLFLALTFCGLSLASASQSSSSHGSHWFLSRNGNATETPSDFTKNDLLLGSQDTFFWFLVPLFGLMCTGVCVAINYVTLIILHVFGLIYTWVRPALRCDEGRRSPTAFAVSSTKQRVITTGVLLLMVSTAIPYHFAYMVLCVVHIATTTRSLRIARETHSEANYNFFNYCQTILVLMIWILPINIPVLVVWVRNLAVHWLTPFSSHHNILSIMPFILLVETLSTGRMVPRVTNRFRYFTNILLFSLAGYAAIYGVTYAYLLHHIANILCAWLVVIHLSSTSLITVSRNLSHRFDTRPREVGAGGGFLKKRP</sequence>
<evidence type="ECO:0000256" key="2">
    <source>
        <dbReference type="ARBA" id="ARBA00004477"/>
    </source>
</evidence>
<dbReference type="GO" id="GO:0006888">
    <property type="term" value="P:endoplasmic reticulum to Golgi vesicle-mediated transport"/>
    <property type="evidence" value="ECO:0007669"/>
    <property type="project" value="TreeGrafter"/>
</dbReference>
<dbReference type="InterPro" id="IPR056824">
    <property type="entry name" value="PGAP1_TMD"/>
</dbReference>
<dbReference type="InterPro" id="IPR029058">
    <property type="entry name" value="AB_hydrolase_fold"/>
</dbReference>
<evidence type="ECO:0000256" key="12">
    <source>
        <dbReference type="RuleBase" id="RU365011"/>
    </source>
</evidence>
<dbReference type="InterPro" id="IPR039529">
    <property type="entry name" value="PGAP1/BST1"/>
</dbReference>
<dbReference type="STRING" id="236234.A0A1J9R2C8"/>
<dbReference type="PANTHER" id="PTHR15495:SF7">
    <property type="entry name" value="GPI INOSITOL-DEACYLASE"/>
    <property type="match status" value="1"/>
</dbReference>
<evidence type="ECO:0000313" key="17">
    <source>
        <dbReference type="Proteomes" id="UP000183809"/>
    </source>
</evidence>
<feature type="transmembrane region" description="Helical" evidence="12">
    <location>
        <begin position="960"/>
        <end position="984"/>
    </location>
</feature>
<feature type="compositionally biased region" description="Basic and acidic residues" evidence="13">
    <location>
        <begin position="33"/>
        <end position="43"/>
    </location>
</feature>
<dbReference type="EMBL" id="MNUE01000023">
    <property type="protein sequence ID" value="OJD34394.1"/>
    <property type="molecule type" value="Genomic_DNA"/>
</dbReference>
<dbReference type="RefSeq" id="XP_020130654.1">
    <property type="nucleotide sequence ID" value="XM_020272911.1"/>
</dbReference>
<proteinExistence type="inferred from homology"/>
<keyword evidence="10 12" id="KW-1133">Transmembrane helix</keyword>
<dbReference type="Pfam" id="PF07819">
    <property type="entry name" value="PGAP1"/>
    <property type="match status" value="1"/>
</dbReference>
<dbReference type="GO" id="GO:0005789">
    <property type="term" value="C:endoplasmic reticulum membrane"/>
    <property type="evidence" value="ECO:0007669"/>
    <property type="project" value="UniProtKB-SubCell"/>
</dbReference>
<dbReference type="GO" id="GO:0015031">
    <property type="term" value="P:protein transport"/>
    <property type="evidence" value="ECO:0007669"/>
    <property type="project" value="UniProtKB-KW"/>
</dbReference>
<keyword evidence="7 12" id="KW-0378">Hydrolase</keyword>
<dbReference type="GeneID" id="31013171"/>
<feature type="transmembrane region" description="Helical" evidence="12">
    <location>
        <begin position="790"/>
        <end position="809"/>
    </location>
</feature>
<gene>
    <name evidence="16" type="ORF">BKCO1_23000106</name>
</gene>
<evidence type="ECO:0000256" key="6">
    <source>
        <dbReference type="ARBA" id="ARBA00022692"/>
    </source>
</evidence>
<accession>A0A1J9R2C8</accession>
<dbReference type="FunFam" id="3.40.50.1820:FF:000056">
    <property type="entry name" value="GPI inositol-deacylase"/>
    <property type="match status" value="1"/>
</dbReference>
<dbReference type="Pfam" id="PF25141">
    <property type="entry name" value="PGAP1_2nd"/>
    <property type="match status" value="1"/>
</dbReference>
<comment type="subcellular location">
    <subcellularLocation>
        <location evidence="2">Endoplasmic reticulum membrane</location>
        <topology evidence="2">Multi-pass membrane protein</topology>
    </subcellularLocation>
</comment>
<dbReference type="GO" id="GO:0006505">
    <property type="term" value="P:GPI anchor metabolic process"/>
    <property type="evidence" value="ECO:0007669"/>
    <property type="project" value="TreeGrafter"/>
</dbReference>
<dbReference type="EC" id="3.1.-.-" evidence="12"/>
<feature type="transmembrane region" description="Helical" evidence="12">
    <location>
        <begin position="893"/>
        <end position="926"/>
    </location>
</feature>
<evidence type="ECO:0000256" key="5">
    <source>
        <dbReference type="ARBA" id="ARBA00022448"/>
    </source>
</evidence>
<dbReference type="AlphaFoldDB" id="A0A1J9R2C8"/>
<keyword evidence="17" id="KW-1185">Reference proteome</keyword>
<feature type="region of interest" description="Disordered" evidence="13">
    <location>
        <begin position="1"/>
        <end position="85"/>
    </location>
</feature>
<feature type="transmembrane region" description="Helical" evidence="12">
    <location>
        <begin position="830"/>
        <end position="852"/>
    </location>
</feature>
<evidence type="ECO:0000259" key="15">
    <source>
        <dbReference type="Pfam" id="PF25140"/>
    </source>
</evidence>
<comment type="similarity">
    <text evidence="3 12">Belongs to the GPI inositol-deacylase family.</text>
</comment>
<reference evidence="16 17" key="1">
    <citation type="submission" date="2016-10" db="EMBL/GenBank/DDBJ databases">
        <title>Proteomics and genomics reveal pathogen-plant mechanisms compatible with a hemibiotrophic lifestyle of Diplodia corticola.</title>
        <authorList>
            <person name="Fernandes I."/>
            <person name="De Jonge R."/>
            <person name="Van De Peer Y."/>
            <person name="Devreese B."/>
            <person name="Alves A."/>
            <person name="Esteves A.C."/>
        </authorList>
    </citation>
    <scope>NUCLEOTIDE SEQUENCE [LARGE SCALE GENOMIC DNA]</scope>
    <source>
        <strain evidence="16 17">CBS 112549</strain>
    </source>
</reference>